<comment type="caution">
    <text evidence="2">The sequence shown here is derived from an EMBL/GenBank/DDBJ whole genome shotgun (WGS) entry which is preliminary data.</text>
</comment>
<sequence>MPPNQLIKNKSSNDRTAIQGGSKVSLPTIKIVKTSTYNNSNNNGSGWTVQTKHPSPHPKGNNTSGSFFTPNRYEVLKDDVESSESIEMTTESAPQLPPPPPIFITSTIDYTESFKQIKSFSGDEGFVCKSTSKNLKLSLYSSNSFRKTIKLLNDSSIEYHTYEYQAKEDRPYRVVLKNPHHSIPTEYISQELTELGFSVRNVSNIEKLLLKKIQALLLS</sequence>
<gene>
    <name evidence="2" type="ORF">MEUPH1_LOCUS28433</name>
</gene>
<evidence type="ECO:0000313" key="3">
    <source>
        <dbReference type="Proteomes" id="UP001160148"/>
    </source>
</evidence>
<dbReference type="Proteomes" id="UP001160148">
    <property type="component" value="Unassembled WGS sequence"/>
</dbReference>
<feature type="compositionally biased region" description="Polar residues" evidence="1">
    <location>
        <begin position="60"/>
        <end position="69"/>
    </location>
</feature>
<dbReference type="AlphaFoldDB" id="A0AAV0Y609"/>
<protein>
    <submittedName>
        <fullName evidence="2">Uncharacterized protein</fullName>
    </submittedName>
</protein>
<evidence type="ECO:0000313" key="2">
    <source>
        <dbReference type="EMBL" id="CAI6374856.1"/>
    </source>
</evidence>
<accession>A0AAV0Y609</accession>
<evidence type="ECO:0000256" key="1">
    <source>
        <dbReference type="SAM" id="MobiDB-lite"/>
    </source>
</evidence>
<feature type="region of interest" description="Disordered" evidence="1">
    <location>
        <begin position="1"/>
        <end position="69"/>
    </location>
</feature>
<feature type="compositionally biased region" description="Polar residues" evidence="1">
    <location>
        <begin position="1"/>
        <end position="16"/>
    </location>
</feature>
<organism evidence="2 3">
    <name type="scientific">Macrosiphum euphorbiae</name>
    <name type="common">potato aphid</name>
    <dbReference type="NCBI Taxonomy" id="13131"/>
    <lineage>
        <taxon>Eukaryota</taxon>
        <taxon>Metazoa</taxon>
        <taxon>Ecdysozoa</taxon>
        <taxon>Arthropoda</taxon>
        <taxon>Hexapoda</taxon>
        <taxon>Insecta</taxon>
        <taxon>Pterygota</taxon>
        <taxon>Neoptera</taxon>
        <taxon>Paraneoptera</taxon>
        <taxon>Hemiptera</taxon>
        <taxon>Sternorrhyncha</taxon>
        <taxon>Aphidomorpha</taxon>
        <taxon>Aphidoidea</taxon>
        <taxon>Aphididae</taxon>
        <taxon>Macrosiphini</taxon>
        <taxon>Macrosiphum</taxon>
    </lineage>
</organism>
<name>A0AAV0Y609_9HEMI</name>
<proteinExistence type="predicted"/>
<reference evidence="2 3" key="1">
    <citation type="submission" date="2023-01" db="EMBL/GenBank/DDBJ databases">
        <authorList>
            <person name="Whitehead M."/>
        </authorList>
    </citation>
    <scope>NUCLEOTIDE SEQUENCE [LARGE SCALE GENOMIC DNA]</scope>
</reference>
<dbReference type="EMBL" id="CARXXK010001250">
    <property type="protein sequence ID" value="CAI6374856.1"/>
    <property type="molecule type" value="Genomic_DNA"/>
</dbReference>
<keyword evidence="3" id="KW-1185">Reference proteome</keyword>